<feature type="compositionally biased region" description="Polar residues" evidence="1">
    <location>
        <begin position="206"/>
        <end position="219"/>
    </location>
</feature>
<organism evidence="2 3">
    <name type="scientific">Maudiozyma exigua</name>
    <name type="common">Yeast</name>
    <name type="synonym">Kazachstania exigua</name>
    <dbReference type="NCBI Taxonomy" id="34358"/>
    <lineage>
        <taxon>Eukaryota</taxon>
        <taxon>Fungi</taxon>
        <taxon>Dikarya</taxon>
        <taxon>Ascomycota</taxon>
        <taxon>Saccharomycotina</taxon>
        <taxon>Saccharomycetes</taxon>
        <taxon>Saccharomycetales</taxon>
        <taxon>Saccharomycetaceae</taxon>
        <taxon>Maudiozyma</taxon>
    </lineage>
</organism>
<proteinExistence type="predicted"/>
<accession>A0A9P6W582</accession>
<feature type="compositionally biased region" description="Basic residues" evidence="1">
    <location>
        <begin position="325"/>
        <end position="336"/>
    </location>
</feature>
<name>A0A9P6W582_MAUEX</name>
<feature type="compositionally biased region" description="Basic and acidic residues" evidence="1">
    <location>
        <begin position="37"/>
        <end position="51"/>
    </location>
</feature>
<dbReference type="AlphaFoldDB" id="A0A9P6W582"/>
<feature type="compositionally biased region" description="Polar residues" evidence="1">
    <location>
        <begin position="17"/>
        <end position="36"/>
    </location>
</feature>
<feature type="region of interest" description="Disordered" evidence="1">
    <location>
        <begin position="241"/>
        <end position="289"/>
    </location>
</feature>
<sequence>MSENVLQSDESVKSEIFQGSSSNYQDTNIDENSQQSETKDQSIDSFSKLDDSVNSSSNSTKGSSRSGSNNNKTINSTNTEQKKDKFNKDGVWSAIDTLDDVRKMAAENKNQDVFPPGFEDDLNTSRTTNATLLHIIRNRSERIAKDIRTSRECYKKEDFTNPSNKMPETSPESGRRSRNRNRKDDKGGPLSRSLSILNLGKKSADFNKSSNSNTNSLESGNDKLKQIGKADKYLSVNLSKHNIFSTGGGSSSEVSDDDSLSDVTDETDTNPRPEIKQERPPSKPLYISDYTDYQANIKKIARDEEEYVSNLIETVRASIPESTRVKQKKAKQKSKPKPTPNPTTKPRSKSRSSQPETHPLRAT</sequence>
<feature type="region of interest" description="Disordered" evidence="1">
    <location>
        <begin position="314"/>
        <end position="363"/>
    </location>
</feature>
<feature type="compositionally biased region" description="Basic and acidic residues" evidence="1">
    <location>
        <begin position="269"/>
        <end position="281"/>
    </location>
</feature>
<evidence type="ECO:0000313" key="2">
    <source>
        <dbReference type="EMBL" id="KAG0664088.1"/>
    </source>
</evidence>
<dbReference type="OrthoDB" id="4065597at2759"/>
<feature type="region of interest" description="Disordered" evidence="1">
    <location>
        <begin position="154"/>
        <end position="223"/>
    </location>
</feature>
<evidence type="ECO:0000256" key="1">
    <source>
        <dbReference type="SAM" id="MobiDB-lite"/>
    </source>
</evidence>
<feature type="region of interest" description="Disordered" evidence="1">
    <location>
        <begin position="1"/>
        <end position="90"/>
    </location>
</feature>
<dbReference type="EMBL" id="PUHR01000125">
    <property type="protein sequence ID" value="KAG0664088.1"/>
    <property type="molecule type" value="Genomic_DNA"/>
</dbReference>
<comment type="caution">
    <text evidence="2">The sequence shown here is derived from an EMBL/GenBank/DDBJ whole genome shotgun (WGS) entry which is preliminary data.</text>
</comment>
<gene>
    <name evidence="2" type="ORF">C6P45_000702</name>
</gene>
<feature type="compositionally biased region" description="Low complexity" evidence="1">
    <location>
        <begin position="52"/>
        <end position="79"/>
    </location>
</feature>
<feature type="compositionally biased region" description="Acidic residues" evidence="1">
    <location>
        <begin position="254"/>
        <end position="268"/>
    </location>
</feature>
<feature type="compositionally biased region" description="Polar residues" evidence="1">
    <location>
        <begin position="160"/>
        <end position="172"/>
    </location>
</feature>
<evidence type="ECO:0000313" key="3">
    <source>
        <dbReference type="Proteomes" id="UP000750334"/>
    </source>
</evidence>
<dbReference type="Proteomes" id="UP000750334">
    <property type="component" value="Unassembled WGS sequence"/>
</dbReference>
<protein>
    <submittedName>
        <fullName evidence="2">Uncharacterized protein</fullName>
    </submittedName>
</protein>
<keyword evidence="3" id="KW-1185">Reference proteome</keyword>
<reference evidence="2 3" key="1">
    <citation type="submission" date="2020-11" db="EMBL/GenBank/DDBJ databases">
        <title>Kefir isolates.</title>
        <authorList>
            <person name="Marcisauskas S."/>
            <person name="Kim Y."/>
            <person name="Blasche S."/>
        </authorList>
    </citation>
    <scope>NUCLEOTIDE SEQUENCE [LARGE SCALE GENOMIC DNA]</scope>
    <source>
        <strain evidence="2 3">OG2</strain>
    </source>
</reference>
<dbReference type="Pfam" id="PF17242">
    <property type="entry name" value="DUF5315"/>
    <property type="match status" value="1"/>
</dbReference>